<organism evidence="2 3">
    <name type="scientific">Magallana gigas</name>
    <name type="common">Pacific oyster</name>
    <name type="synonym">Crassostrea gigas</name>
    <dbReference type="NCBI Taxonomy" id="29159"/>
    <lineage>
        <taxon>Eukaryota</taxon>
        <taxon>Metazoa</taxon>
        <taxon>Spiralia</taxon>
        <taxon>Lophotrochozoa</taxon>
        <taxon>Mollusca</taxon>
        <taxon>Bivalvia</taxon>
        <taxon>Autobranchia</taxon>
        <taxon>Pteriomorphia</taxon>
        <taxon>Ostreida</taxon>
        <taxon>Ostreoidea</taxon>
        <taxon>Ostreidae</taxon>
        <taxon>Magallana</taxon>
    </lineage>
</organism>
<dbReference type="Proteomes" id="UP000005408">
    <property type="component" value="Unassembled WGS sequence"/>
</dbReference>
<reference evidence="2" key="1">
    <citation type="submission" date="2022-08" db="UniProtKB">
        <authorList>
            <consortium name="EnsemblMetazoa"/>
        </authorList>
    </citation>
    <scope>IDENTIFICATION</scope>
    <source>
        <strain evidence="2">05x7-T-G4-1.051#20</strain>
    </source>
</reference>
<evidence type="ECO:0000313" key="3">
    <source>
        <dbReference type="Proteomes" id="UP000005408"/>
    </source>
</evidence>
<accession>A0A8W8MRI6</accession>
<keyword evidence="3" id="KW-1185">Reference proteome</keyword>
<protein>
    <submittedName>
        <fullName evidence="2">Uncharacterized protein</fullName>
    </submittedName>
</protein>
<sequence>MASNCICNQKILLVELLERALTLVDECPCSHSRRWANASTPVIATPVNGGKGLKDTPMAPKRNCLPRRLLTGGGCEDGSLQWELSPIGVDSDVNNTTLKRSSSEVLAIPFDLSGLDESVFISDDEQDESHVPASQKKTPEKKTMSN</sequence>
<name>A0A8W8MRI6_MAGGI</name>
<proteinExistence type="predicted"/>
<evidence type="ECO:0000256" key="1">
    <source>
        <dbReference type="SAM" id="MobiDB-lite"/>
    </source>
</evidence>
<feature type="region of interest" description="Disordered" evidence="1">
    <location>
        <begin position="122"/>
        <end position="146"/>
    </location>
</feature>
<evidence type="ECO:0000313" key="2">
    <source>
        <dbReference type="EnsemblMetazoa" id="G34041.3:cds"/>
    </source>
</evidence>
<dbReference type="AlphaFoldDB" id="A0A8W8MRI6"/>
<feature type="compositionally biased region" description="Basic and acidic residues" evidence="1">
    <location>
        <begin position="137"/>
        <end position="146"/>
    </location>
</feature>
<dbReference type="EnsemblMetazoa" id="G34041.3">
    <property type="protein sequence ID" value="G34041.3:cds"/>
    <property type="gene ID" value="G34041"/>
</dbReference>